<feature type="domain" description="Integrase catalytic" evidence="1">
    <location>
        <begin position="226"/>
        <end position="388"/>
    </location>
</feature>
<comment type="caution">
    <text evidence="2">The sequence shown here is derived from an EMBL/GenBank/DDBJ whole genome shotgun (WGS) entry which is preliminary data.</text>
</comment>
<dbReference type="InterPro" id="IPR012337">
    <property type="entry name" value="RNaseH-like_sf"/>
</dbReference>
<dbReference type="Pfam" id="PF01527">
    <property type="entry name" value="HTH_Tnp_1"/>
    <property type="match status" value="1"/>
</dbReference>
<dbReference type="GO" id="GO:0003677">
    <property type="term" value="F:DNA binding"/>
    <property type="evidence" value="ECO:0007669"/>
    <property type="project" value="InterPro"/>
</dbReference>
<dbReference type="Gene3D" id="1.10.10.60">
    <property type="entry name" value="Homeodomain-like"/>
    <property type="match status" value="1"/>
</dbReference>
<proteinExistence type="predicted"/>
<dbReference type="InterPro" id="IPR050900">
    <property type="entry name" value="Transposase_IS3/IS150/IS904"/>
</dbReference>
<gene>
    <name evidence="2" type="ORF">H8R02_29995</name>
</gene>
<dbReference type="GO" id="GO:0006313">
    <property type="term" value="P:DNA transposition"/>
    <property type="evidence" value="ECO:0007669"/>
    <property type="project" value="InterPro"/>
</dbReference>
<dbReference type="NCBIfam" id="NF033516">
    <property type="entry name" value="transpos_IS3"/>
    <property type="match status" value="1"/>
</dbReference>
<protein>
    <submittedName>
        <fullName evidence="2">IS3 family transposase</fullName>
    </submittedName>
</protein>
<dbReference type="PANTHER" id="PTHR46889">
    <property type="entry name" value="TRANSPOSASE INSF FOR INSERTION SEQUENCE IS3B-RELATED"/>
    <property type="match status" value="1"/>
</dbReference>
<dbReference type="InterPro" id="IPR009057">
    <property type="entry name" value="Homeodomain-like_sf"/>
</dbReference>
<dbReference type="InterPro" id="IPR025948">
    <property type="entry name" value="HTH-like_dom"/>
</dbReference>
<sequence>MAKKPRARYTLEFKLEALRQIGAGQSVAVVSATLGVGPTTLHNWIKAQREGKLGGPGSKPVSPEQMELAQLRAENARLRMERDIPKKSDGVLRKGVEVRYAFIEGKRGEWPISLLCELLGVSASGFHQWRQRKANQEPSKAGRRTMSSDALLAHIKAIHAEVKGEYGWPRMWKELVARGIRVGKERVRKLMAQHGIKARTKRRFKATTDSRHNLPVAPNLIARDFTPARPNEVWTTDITYIDTGEGWLYLAVMLDLFSRHVVGWSIAPRMTTSLVLDALRMAWFRRRPQAGLIVHSDRGSQYCSGNFQRALKAYGMRSSMSRKGDCWDNAPTESLWGSLKRARLHGKRFETREAAHGEVMDWLGFYNATRLHSTLGYVSPMQHERNWMAAQDKKSA</sequence>
<dbReference type="InterPro" id="IPR002514">
    <property type="entry name" value="Transposase_8"/>
</dbReference>
<dbReference type="EMBL" id="JACORU010000034">
    <property type="protein sequence ID" value="MBC5768730.1"/>
    <property type="molecule type" value="Genomic_DNA"/>
</dbReference>
<reference evidence="2" key="1">
    <citation type="submission" date="2020-08" db="EMBL/GenBank/DDBJ databases">
        <title>Ramlibacter sp. GTP1 16S ribosomal RNA gene genome sequencing and assembly.</title>
        <authorList>
            <person name="Kang M."/>
        </authorList>
    </citation>
    <scope>NUCLEOTIDE SEQUENCE</scope>
    <source>
        <strain evidence="2">GTP1</strain>
    </source>
</reference>
<dbReference type="PANTHER" id="PTHR46889:SF4">
    <property type="entry name" value="TRANSPOSASE INSO FOR INSERTION SEQUENCE ELEMENT IS911B-RELATED"/>
    <property type="match status" value="1"/>
</dbReference>
<dbReference type="Pfam" id="PF13276">
    <property type="entry name" value="HTH_21"/>
    <property type="match status" value="1"/>
</dbReference>
<dbReference type="InterPro" id="IPR048020">
    <property type="entry name" value="Transpos_IS3"/>
</dbReference>
<dbReference type="GO" id="GO:0015074">
    <property type="term" value="P:DNA integration"/>
    <property type="evidence" value="ECO:0007669"/>
    <property type="project" value="InterPro"/>
</dbReference>
<dbReference type="InterPro" id="IPR001584">
    <property type="entry name" value="Integrase_cat-core"/>
</dbReference>
<evidence type="ECO:0000313" key="2">
    <source>
        <dbReference type="EMBL" id="MBC5768730.1"/>
    </source>
</evidence>
<dbReference type="InterPro" id="IPR036397">
    <property type="entry name" value="RNaseH_sf"/>
</dbReference>
<dbReference type="AlphaFoldDB" id="A0A923MEU6"/>
<dbReference type="SUPFAM" id="SSF46689">
    <property type="entry name" value="Homeodomain-like"/>
    <property type="match status" value="1"/>
</dbReference>
<dbReference type="GO" id="GO:0004803">
    <property type="term" value="F:transposase activity"/>
    <property type="evidence" value="ECO:0007669"/>
    <property type="project" value="InterPro"/>
</dbReference>
<organism evidence="2 3">
    <name type="scientific">Ramlibacter albus</name>
    <dbReference type="NCBI Taxonomy" id="2079448"/>
    <lineage>
        <taxon>Bacteria</taxon>
        <taxon>Pseudomonadati</taxon>
        <taxon>Pseudomonadota</taxon>
        <taxon>Betaproteobacteria</taxon>
        <taxon>Burkholderiales</taxon>
        <taxon>Comamonadaceae</taxon>
        <taxon>Ramlibacter</taxon>
    </lineage>
</organism>
<dbReference type="RefSeq" id="WP_187085708.1">
    <property type="nucleotide sequence ID" value="NZ_JACORU010000034.1"/>
</dbReference>
<evidence type="ECO:0000259" key="1">
    <source>
        <dbReference type="PROSITE" id="PS50994"/>
    </source>
</evidence>
<dbReference type="Gene3D" id="3.30.420.10">
    <property type="entry name" value="Ribonuclease H-like superfamily/Ribonuclease H"/>
    <property type="match status" value="1"/>
</dbReference>
<dbReference type="Pfam" id="PF00665">
    <property type="entry name" value="rve"/>
    <property type="match status" value="1"/>
</dbReference>
<dbReference type="PROSITE" id="PS50994">
    <property type="entry name" value="INTEGRASE"/>
    <property type="match status" value="1"/>
</dbReference>
<dbReference type="Proteomes" id="UP000596827">
    <property type="component" value="Unassembled WGS sequence"/>
</dbReference>
<accession>A0A923MEU6</accession>
<dbReference type="SUPFAM" id="SSF53098">
    <property type="entry name" value="Ribonuclease H-like"/>
    <property type="match status" value="1"/>
</dbReference>
<evidence type="ECO:0000313" key="3">
    <source>
        <dbReference type="Proteomes" id="UP000596827"/>
    </source>
</evidence>
<keyword evidence="3" id="KW-1185">Reference proteome</keyword>
<dbReference type="Pfam" id="PF13333">
    <property type="entry name" value="rve_2"/>
    <property type="match status" value="1"/>
</dbReference>
<name>A0A923MEU6_9BURK</name>